<reference evidence="1" key="1">
    <citation type="submission" date="2018-05" db="EMBL/GenBank/DDBJ databases">
        <authorList>
            <person name="Lanie J.A."/>
            <person name="Ng W.-L."/>
            <person name="Kazmierczak K.M."/>
            <person name="Andrzejewski T.M."/>
            <person name="Davidsen T.M."/>
            <person name="Wayne K.J."/>
            <person name="Tettelin H."/>
            <person name="Glass J.I."/>
            <person name="Rusch D."/>
            <person name="Podicherti R."/>
            <person name="Tsui H.-C.T."/>
            <person name="Winkler M.E."/>
        </authorList>
    </citation>
    <scope>NUCLEOTIDE SEQUENCE</scope>
</reference>
<dbReference type="EMBL" id="UINC01192549">
    <property type="protein sequence ID" value="SVE07751.1"/>
    <property type="molecule type" value="Genomic_DNA"/>
</dbReference>
<evidence type="ECO:0008006" key="2">
    <source>
        <dbReference type="Google" id="ProtNLM"/>
    </source>
</evidence>
<protein>
    <recommendedName>
        <fullName evidence="2">Adenine phosphoribosyltransferase</fullName>
    </recommendedName>
</protein>
<name>A0A383AJK1_9ZZZZ</name>
<dbReference type="Gene3D" id="3.40.50.2020">
    <property type="match status" value="1"/>
</dbReference>
<gene>
    <name evidence="1" type="ORF">METZ01_LOCUS460605</name>
</gene>
<organism evidence="1">
    <name type="scientific">marine metagenome</name>
    <dbReference type="NCBI Taxonomy" id="408172"/>
    <lineage>
        <taxon>unclassified sequences</taxon>
        <taxon>metagenomes</taxon>
        <taxon>ecological metagenomes</taxon>
    </lineage>
</organism>
<dbReference type="InterPro" id="IPR029057">
    <property type="entry name" value="PRTase-like"/>
</dbReference>
<sequence length="28" mass="3309">MNLKELIAEYPNFPKKGILFRDFSPILN</sequence>
<feature type="non-terminal residue" evidence="1">
    <location>
        <position position="28"/>
    </location>
</feature>
<accession>A0A383AJK1</accession>
<evidence type="ECO:0000313" key="1">
    <source>
        <dbReference type="EMBL" id="SVE07751.1"/>
    </source>
</evidence>
<proteinExistence type="predicted"/>
<dbReference type="AlphaFoldDB" id="A0A383AJK1"/>